<name>A0A9X8UIP8_9FIRM</name>
<dbReference type="RefSeq" id="WP_132084674.1">
    <property type="nucleotide sequence ID" value="NZ_SLUK01000007.1"/>
</dbReference>
<evidence type="ECO:0000259" key="3">
    <source>
        <dbReference type="Pfam" id="PF13472"/>
    </source>
</evidence>
<dbReference type="Proteomes" id="UP000294682">
    <property type="component" value="Unassembled WGS sequence"/>
</dbReference>
<dbReference type="Pfam" id="PF13472">
    <property type="entry name" value="Lipase_GDSL_2"/>
    <property type="match status" value="1"/>
</dbReference>
<proteinExistence type="predicted"/>
<comment type="caution">
    <text evidence="4">The sequence shown here is derived from an EMBL/GenBank/DDBJ whole genome shotgun (WGS) entry which is preliminary data.</text>
</comment>
<keyword evidence="5" id="KW-1185">Reference proteome</keyword>
<evidence type="ECO:0000313" key="5">
    <source>
        <dbReference type="Proteomes" id="UP000294682"/>
    </source>
</evidence>
<reference evidence="4 5" key="1">
    <citation type="submission" date="2019-03" db="EMBL/GenBank/DDBJ databases">
        <title>Genomic Encyclopedia of Type Strains, Phase IV (KMG-IV): sequencing the most valuable type-strain genomes for metagenomic binning, comparative biology and taxonomic classification.</title>
        <authorList>
            <person name="Goeker M."/>
        </authorList>
    </citation>
    <scope>NUCLEOTIDE SEQUENCE [LARGE SCALE GENOMIC DNA]</scope>
    <source>
        <strain evidence="4 5">DSM 100433</strain>
    </source>
</reference>
<keyword evidence="2" id="KW-0812">Transmembrane</keyword>
<protein>
    <submittedName>
        <fullName evidence="4">Lysophospholipase L1-like esterase</fullName>
    </submittedName>
</protein>
<accession>A0A9X8UIP8</accession>
<evidence type="ECO:0000256" key="1">
    <source>
        <dbReference type="SAM" id="MobiDB-lite"/>
    </source>
</evidence>
<dbReference type="Gene3D" id="3.40.50.1110">
    <property type="entry name" value="SGNH hydrolase"/>
    <property type="match status" value="1"/>
</dbReference>
<feature type="compositionally biased region" description="Low complexity" evidence="1">
    <location>
        <begin position="66"/>
        <end position="119"/>
    </location>
</feature>
<dbReference type="SUPFAM" id="SSF52266">
    <property type="entry name" value="SGNH hydrolase"/>
    <property type="match status" value="1"/>
</dbReference>
<evidence type="ECO:0000256" key="2">
    <source>
        <dbReference type="SAM" id="Phobius"/>
    </source>
</evidence>
<dbReference type="EMBL" id="SLUK01000007">
    <property type="protein sequence ID" value="TCL42909.1"/>
    <property type="molecule type" value="Genomic_DNA"/>
</dbReference>
<dbReference type="AlphaFoldDB" id="A0A9X8UIP8"/>
<feature type="region of interest" description="Disordered" evidence="1">
    <location>
        <begin position="66"/>
        <end position="143"/>
    </location>
</feature>
<feature type="domain" description="SGNH hydrolase-type esterase" evidence="3">
    <location>
        <begin position="165"/>
        <end position="335"/>
    </location>
</feature>
<keyword evidence="2" id="KW-1133">Transmembrane helix</keyword>
<dbReference type="InterPro" id="IPR036514">
    <property type="entry name" value="SGNH_hydro_sf"/>
</dbReference>
<sequence>MANKESGYRIKRGGFHIHKKNWLLLLLGAAGVCILALIIAWALQNQQEAARSVETLGASLTAGASGKAASSQSSSGEPSTASSSSAPASSAPIVVSASKGGAQSGQESASSSSEESAGAIVVPAGGEVGKPSSSGAPDERPDFSLPYQVAASEAVDDSYFDDAMFVGDSITSGISLYSVMSGATVVASTGINPTTILTKPAIRDKEGELHTILETMSAYSPAKIYIMLGANGVGWLSQEQFLSYYGGFVDAVAAQHPKAQIFIQSILPVTMEKSLSENGIYANGKIDRYNRALMEYCKKKGLPFVNVAEALKGADGALPADASSDGMHFGPSYYEKWFDYLRSHTLKGEKEGERKK</sequence>
<dbReference type="InterPro" id="IPR013830">
    <property type="entry name" value="SGNH_hydro"/>
</dbReference>
<evidence type="ECO:0000313" key="4">
    <source>
        <dbReference type="EMBL" id="TCL42909.1"/>
    </source>
</evidence>
<feature type="transmembrane region" description="Helical" evidence="2">
    <location>
        <begin position="21"/>
        <end position="43"/>
    </location>
</feature>
<organism evidence="4 5">
    <name type="scientific">Harryflintia acetispora</name>
    <dbReference type="NCBI Taxonomy" id="1849041"/>
    <lineage>
        <taxon>Bacteria</taxon>
        <taxon>Bacillati</taxon>
        <taxon>Bacillota</taxon>
        <taxon>Clostridia</taxon>
        <taxon>Eubacteriales</taxon>
        <taxon>Oscillospiraceae</taxon>
        <taxon>Harryflintia</taxon>
    </lineage>
</organism>
<keyword evidence="2" id="KW-0472">Membrane</keyword>
<gene>
    <name evidence="4" type="ORF">EDD78_10710</name>
</gene>